<dbReference type="InterPro" id="IPR010978">
    <property type="entry name" value="tRNA-bd_arm"/>
</dbReference>
<evidence type="ECO:0000313" key="4">
    <source>
        <dbReference type="EMBL" id="CDJ36819.1"/>
    </source>
</evidence>
<dbReference type="InterPro" id="IPR015866">
    <property type="entry name" value="Ser-tRNA-synth_1_N"/>
</dbReference>
<keyword evidence="5" id="KW-1185">Reference proteome</keyword>
<dbReference type="Gene3D" id="1.10.287.40">
    <property type="entry name" value="Serine-tRNA synthetase, tRNA binding domain"/>
    <property type="match status" value="1"/>
</dbReference>
<gene>
    <name evidence="4" type="ORF">EMH_0096770</name>
</gene>
<organism evidence="4 5">
    <name type="scientific">Eimeria mitis</name>
    <dbReference type="NCBI Taxonomy" id="44415"/>
    <lineage>
        <taxon>Eukaryota</taxon>
        <taxon>Sar</taxon>
        <taxon>Alveolata</taxon>
        <taxon>Apicomplexa</taxon>
        <taxon>Conoidasida</taxon>
        <taxon>Coccidia</taxon>
        <taxon>Eucoccidiorida</taxon>
        <taxon>Eimeriorina</taxon>
        <taxon>Eimeriidae</taxon>
        <taxon>Eimeria</taxon>
    </lineage>
</organism>
<dbReference type="Proteomes" id="UP000030744">
    <property type="component" value="Unassembled WGS sequence"/>
</dbReference>
<proteinExistence type="predicted"/>
<keyword evidence="1" id="KW-0175">Coiled coil</keyword>
<feature type="region of interest" description="Disordered" evidence="2">
    <location>
        <begin position="117"/>
        <end position="146"/>
    </location>
</feature>
<reference evidence="4" key="2">
    <citation type="submission" date="2013-10" db="EMBL/GenBank/DDBJ databases">
        <authorList>
            <person name="Aslett M."/>
        </authorList>
    </citation>
    <scope>NUCLEOTIDE SEQUENCE [LARGE SCALE GENOMIC DNA]</scope>
    <source>
        <strain evidence="4">Houghton</strain>
    </source>
</reference>
<dbReference type="VEuPathDB" id="ToxoDB:EMH_0096770"/>
<dbReference type="PANTHER" id="PTHR11778">
    <property type="entry name" value="SERYL-TRNA SYNTHETASE"/>
    <property type="match status" value="1"/>
</dbReference>
<dbReference type="InterPro" id="IPR042103">
    <property type="entry name" value="SerRS_1_N_sf"/>
</dbReference>
<evidence type="ECO:0000256" key="1">
    <source>
        <dbReference type="SAM" id="Coils"/>
    </source>
</evidence>
<dbReference type="EMBL" id="HG736989">
    <property type="protein sequence ID" value="CDJ36819.1"/>
    <property type="molecule type" value="Genomic_DNA"/>
</dbReference>
<dbReference type="InterPro" id="IPR002317">
    <property type="entry name" value="Ser-tRNA-ligase_type_1"/>
</dbReference>
<dbReference type="GO" id="GO:0005524">
    <property type="term" value="F:ATP binding"/>
    <property type="evidence" value="ECO:0007669"/>
    <property type="project" value="InterPro"/>
</dbReference>
<dbReference type="RefSeq" id="XP_037879107.1">
    <property type="nucleotide sequence ID" value="XM_038023253.1"/>
</dbReference>
<dbReference type="GO" id="GO:0006434">
    <property type="term" value="P:seryl-tRNA aminoacylation"/>
    <property type="evidence" value="ECO:0007669"/>
    <property type="project" value="InterPro"/>
</dbReference>
<evidence type="ECO:0000256" key="2">
    <source>
        <dbReference type="SAM" id="MobiDB-lite"/>
    </source>
</evidence>
<name>U6KFT7_9EIME</name>
<accession>U6KFT7</accession>
<evidence type="ECO:0000259" key="3">
    <source>
        <dbReference type="Pfam" id="PF02403"/>
    </source>
</evidence>
<protein>
    <recommendedName>
        <fullName evidence="3">Serine-tRNA synthetase type1 N-terminal domain-containing protein</fullName>
    </recommendedName>
</protein>
<dbReference type="GeneID" id="60404735"/>
<sequence length="146" mass="16040">MTIDINLLREEKGGCPAKVAESEKRRGRDPAIVDELVAADKRWREATYNMEQGRKDLNAVNKEIGQRKKADPKSPCDDLVSKTAAIKQKLQSLEAQAAEAAQTRDRLLRGIGNIVHDSVPVSNDEANNRVVKTPSRVLPEGARGDA</sequence>
<dbReference type="AlphaFoldDB" id="U6KFT7"/>
<dbReference type="Pfam" id="PF02403">
    <property type="entry name" value="Seryl_tRNA_N"/>
    <property type="match status" value="1"/>
</dbReference>
<dbReference type="GO" id="GO:0004828">
    <property type="term" value="F:serine-tRNA ligase activity"/>
    <property type="evidence" value="ECO:0007669"/>
    <property type="project" value="InterPro"/>
</dbReference>
<evidence type="ECO:0000313" key="5">
    <source>
        <dbReference type="Proteomes" id="UP000030744"/>
    </source>
</evidence>
<feature type="coiled-coil region" evidence="1">
    <location>
        <begin position="76"/>
        <end position="110"/>
    </location>
</feature>
<dbReference type="OrthoDB" id="10264585at2759"/>
<feature type="domain" description="Serine-tRNA synthetase type1 N-terminal" evidence="3">
    <location>
        <begin position="3"/>
        <end position="115"/>
    </location>
</feature>
<dbReference type="SUPFAM" id="SSF46589">
    <property type="entry name" value="tRNA-binding arm"/>
    <property type="match status" value="1"/>
</dbReference>
<reference evidence="4" key="1">
    <citation type="submission" date="2013-10" db="EMBL/GenBank/DDBJ databases">
        <title>Genomic analysis of the causative agents of coccidiosis in chickens.</title>
        <authorList>
            <person name="Reid A.J."/>
            <person name="Blake D."/>
            <person name="Billington K."/>
            <person name="Browne H."/>
            <person name="Dunn M."/>
            <person name="Hung S."/>
            <person name="Kawahara F."/>
            <person name="Miranda-Saavedra D."/>
            <person name="Mourier T."/>
            <person name="Nagra H."/>
            <person name="Otto T.D."/>
            <person name="Rawlings N."/>
            <person name="Sanchez A."/>
            <person name="Sanders M."/>
            <person name="Subramaniam C."/>
            <person name="Tay Y."/>
            <person name="Dear P."/>
            <person name="Doerig C."/>
            <person name="Gruber A."/>
            <person name="Parkinson J."/>
            <person name="Shirley M."/>
            <person name="Wan K.L."/>
            <person name="Berriman M."/>
            <person name="Tomley F."/>
            <person name="Pain A."/>
        </authorList>
    </citation>
    <scope>NUCLEOTIDE SEQUENCE [LARGE SCALE GENOMIC DNA]</scope>
    <source>
        <strain evidence="4">Houghton</strain>
    </source>
</reference>